<name>A0A3N4ID60_ASCIM</name>
<dbReference type="AlphaFoldDB" id="A0A3N4ID60"/>
<keyword evidence="2" id="KW-1185">Reference proteome</keyword>
<accession>A0A3N4ID60</accession>
<reference evidence="1 2" key="1">
    <citation type="journal article" date="2018" name="Nat. Ecol. Evol.">
        <title>Pezizomycetes genomes reveal the molecular basis of ectomycorrhizal truffle lifestyle.</title>
        <authorList>
            <person name="Murat C."/>
            <person name="Payen T."/>
            <person name="Noel B."/>
            <person name="Kuo A."/>
            <person name="Morin E."/>
            <person name="Chen J."/>
            <person name="Kohler A."/>
            <person name="Krizsan K."/>
            <person name="Balestrini R."/>
            <person name="Da Silva C."/>
            <person name="Montanini B."/>
            <person name="Hainaut M."/>
            <person name="Levati E."/>
            <person name="Barry K.W."/>
            <person name="Belfiori B."/>
            <person name="Cichocki N."/>
            <person name="Clum A."/>
            <person name="Dockter R.B."/>
            <person name="Fauchery L."/>
            <person name="Guy J."/>
            <person name="Iotti M."/>
            <person name="Le Tacon F."/>
            <person name="Lindquist E.A."/>
            <person name="Lipzen A."/>
            <person name="Malagnac F."/>
            <person name="Mello A."/>
            <person name="Molinier V."/>
            <person name="Miyauchi S."/>
            <person name="Poulain J."/>
            <person name="Riccioni C."/>
            <person name="Rubini A."/>
            <person name="Sitrit Y."/>
            <person name="Splivallo R."/>
            <person name="Traeger S."/>
            <person name="Wang M."/>
            <person name="Zifcakova L."/>
            <person name="Wipf D."/>
            <person name="Zambonelli A."/>
            <person name="Paolocci F."/>
            <person name="Nowrousian M."/>
            <person name="Ottonello S."/>
            <person name="Baldrian P."/>
            <person name="Spatafora J.W."/>
            <person name="Henrissat B."/>
            <person name="Nagy L.G."/>
            <person name="Aury J.M."/>
            <person name="Wincker P."/>
            <person name="Grigoriev I.V."/>
            <person name="Bonfante P."/>
            <person name="Martin F.M."/>
        </authorList>
    </citation>
    <scope>NUCLEOTIDE SEQUENCE [LARGE SCALE GENOMIC DNA]</scope>
    <source>
        <strain evidence="1 2">RN42</strain>
    </source>
</reference>
<organism evidence="1 2">
    <name type="scientific">Ascobolus immersus RN42</name>
    <dbReference type="NCBI Taxonomy" id="1160509"/>
    <lineage>
        <taxon>Eukaryota</taxon>
        <taxon>Fungi</taxon>
        <taxon>Dikarya</taxon>
        <taxon>Ascomycota</taxon>
        <taxon>Pezizomycotina</taxon>
        <taxon>Pezizomycetes</taxon>
        <taxon>Pezizales</taxon>
        <taxon>Ascobolaceae</taxon>
        <taxon>Ascobolus</taxon>
    </lineage>
</organism>
<sequence length="238" mass="27645">MILEDEISRYEDLHRMSTTQKGQFRRLFSNNNHFRYLGDHILPEHWEFGDRSKPCHTCLNSEAPAIMALQEMLKATERSVAKRLSDERAAVEEERRIQERKRQAKIDECRCYNIDILAAYTPFLDVLRKRERDLSIWVRNAGKIIASVLGDYTDEAQAEDKLLLGRKEKQPAQALSENVLDHLFVSDRCGDCMESAEVRSMVALLKDQMKTTVQDPHLKRPLDSEEARDIAIMRAELK</sequence>
<proteinExistence type="predicted"/>
<dbReference type="EMBL" id="ML119661">
    <property type="protein sequence ID" value="RPA84062.1"/>
    <property type="molecule type" value="Genomic_DNA"/>
</dbReference>
<gene>
    <name evidence="1" type="ORF">BJ508DRAFT_324049</name>
</gene>
<evidence type="ECO:0000313" key="2">
    <source>
        <dbReference type="Proteomes" id="UP000275078"/>
    </source>
</evidence>
<evidence type="ECO:0000313" key="1">
    <source>
        <dbReference type="EMBL" id="RPA84062.1"/>
    </source>
</evidence>
<dbReference type="Proteomes" id="UP000275078">
    <property type="component" value="Unassembled WGS sequence"/>
</dbReference>
<protein>
    <submittedName>
        <fullName evidence="1">Uncharacterized protein</fullName>
    </submittedName>
</protein>